<accession>A0A419VWE1</accession>
<proteinExistence type="predicted"/>
<feature type="signal peptide" evidence="1">
    <location>
        <begin position="1"/>
        <end position="23"/>
    </location>
</feature>
<organism evidence="2 3">
    <name type="scientific">Mangrovibacterium diazotrophicum</name>
    <dbReference type="NCBI Taxonomy" id="1261403"/>
    <lineage>
        <taxon>Bacteria</taxon>
        <taxon>Pseudomonadati</taxon>
        <taxon>Bacteroidota</taxon>
        <taxon>Bacteroidia</taxon>
        <taxon>Marinilabiliales</taxon>
        <taxon>Prolixibacteraceae</taxon>
        <taxon>Mangrovibacterium</taxon>
    </lineage>
</organism>
<dbReference type="OrthoDB" id="1122795at2"/>
<dbReference type="EMBL" id="RAPN01000004">
    <property type="protein sequence ID" value="RKD86477.1"/>
    <property type="molecule type" value="Genomic_DNA"/>
</dbReference>
<dbReference type="Proteomes" id="UP000283387">
    <property type="component" value="Unassembled WGS sequence"/>
</dbReference>
<dbReference type="RefSeq" id="WP_120275169.1">
    <property type="nucleotide sequence ID" value="NZ_RAPN01000004.1"/>
</dbReference>
<dbReference type="AlphaFoldDB" id="A0A419VWE1"/>
<sequence length="190" mass="21891">MNSKNIVLILILIGCSFPLSILAQDTQKHNEVGLRFSNLDNFGLTYKFGNQELRYRLSGIRVKHTNANINDTYEYKMNSWGAGLAFGIEKPVTINQQLDFYYGLELEGIYDKYKYDNEPYASGEVKNYWAYFNFIAGLSYRISDQIKFSAELTPAFYYNKSDTYDDEQTRESFGFGLSNDAAVLTLSYCF</sequence>
<dbReference type="Gene3D" id="2.40.160.60">
    <property type="entry name" value="Outer membrane protein transport protein (OMPP1/FadL/TodX)"/>
    <property type="match status" value="1"/>
</dbReference>
<dbReference type="PROSITE" id="PS51257">
    <property type="entry name" value="PROKAR_LIPOPROTEIN"/>
    <property type="match status" value="1"/>
</dbReference>
<keyword evidence="3" id="KW-1185">Reference proteome</keyword>
<evidence type="ECO:0000256" key="1">
    <source>
        <dbReference type="SAM" id="SignalP"/>
    </source>
</evidence>
<keyword evidence="1" id="KW-0732">Signal</keyword>
<name>A0A419VWE1_9BACT</name>
<gene>
    <name evidence="2" type="ORF">BC643_4170</name>
</gene>
<evidence type="ECO:0000313" key="3">
    <source>
        <dbReference type="Proteomes" id="UP000283387"/>
    </source>
</evidence>
<evidence type="ECO:0008006" key="4">
    <source>
        <dbReference type="Google" id="ProtNLM"/>
    </source>
</evidence>
<feature type="chain" id="PRO_5019382215" description="Outer membrane protein with beta-barrel domain" evidence="1">
    <location>
        <begin position="24"/>
        <end position="190"/>
    </location>
</feature>
<protein>
    <recommendedName>
        <fullName evidence="4">Outer membrane protein with beta-barrel domain</fullName>
    </recommendedName>
</protein>
<dbReference type="SUPFAM" id="SSF56935">
    <property type="entry name" value="Porins"/>
    <property type="match status" value="1"/>
</dbReference>
<evidence type="ECO:0000313" key="2">
    <source>
        <dbReference type="EMBL" id="RKD86477.1"/>
    </source>
</evidence>
<comment type="caution">
    <text evidence="2">The sequence shown here is derived from an EMBL/GenBank/DDBJ whole genome shotgun (WGS) entry which is preliminary data.</text>
</comment>
<reference evidence="2 3" key="1">
    <citation type="submission" date="2018-09" db="EMBL/GenBank/DDBJ databases">
        <title>Genomic Encyclopedia of Archaeal and Bacterial Type Strains, Phase II (KMG-II): from individual species to whole genera.</title>
        <authorList>
            <person name="Goeker M."/>
        </authorList>
    </citation>
    <scope>NUCLEOTIDE SEQUENCE [LARGE SCALE GENOMIC DNA]</scope>
    <source>
        <strain evidence="2 3">DSM 27148</strain>
    </source>
</reference>